<proteinExistence type="inferred from homology"/>
<dbReference type="AlphaFoldDB" id="A0A368JNZ4"/>
<protein>
    <submittedName>
        <fullName evidence="3">SDR family NAD(P)-dependent oxidoreductase</fullName>
    </submittedName>
</protein>
<sequence>MQSRTCLITGANSGIGRITALELAKKGFNIIMLCRNLEKARPVRQEIKSVSKTGYVDLLWCDLASQSSVIQAAREVIDRFDRLDVLINNAGLYIEKEQYTPEGIELTFATNHLGPFLLTNLLIDLLRKGTNSRVITVSSEAHRWDRGFKIDELAKPQHYEGMKAYGASKLCNILFANELAERLADDGITSNSLHPGVVKTNFAQNYSNLKGLLFNLARPFFISPEEGARTGIYLASSPEVDKVTGLYFAKNRPKPPSDAAQSRFNATKLWTLSEQLTHLKKHQVTV</sequence>
<evidence type="ECO:0000313" key="4">
    <source>
        <dbReference type="Proteomes" id="UP000253383"/>
    </source>
</evidence>
<comment type="similarity">
    <text evidence="2">Belongs to the short-chain dehydrogenases/reductases (SDR) family.</text>
</comment>
<evidence type="ECO:0000256" key="2">
    <source>
        <dbReference type="RuleBase" id="RU000363"/>
    </source>
</evidence>
<dbReference type="InterPro" id="IPR002347">
    <property type="entry name" value="SDR_fam"/>
</dbReference>
<name>A0A368JNZ4_9BACT</name>
<dbReference type="PANTHER" id="PTHR43157">
    <property type="entry name" value="PHOSPHATIDYLINOSITOL-GLYCAN BIOSYNTHESIS CLASS F PROTEIN-RELATED"/>
    <property type="match status" value="1"/>
</dbReference>
<dbReference type="RefSeq" id="WP_114406077.1">
    <property type="nucleotide sequence ID" value="NZ_QOWE01000008.1"/>
</dbReference>
<dbReference type="GO" id="GO:0016491">
    <property type="term" value="F:oxidoreductase activity"/>
    <property type="evidence" value="ECO:0007669"/>
    <property type="project" value="UniProtKB-KW"/>
</dbReference>
<dbReference type="CDD" id="cd05327">
    <property type="entry name" value="retinol-DH_like_SDR_c_like"/>
    <property type="match status" value="1"/>
</dbReference>
<dbReference type="Gene3D" id="3.40.50.720">
    <property type="entry name" value="NAD(P)-binding Rossmann-like Domain"/>
    <property type="match status" value="1"/>
</dbReference>
<dbReference type="Pfam" id="PF00106">
    <property type="entry name" value="adh_short"/>
    <property type="match status" value="1"/>
</dbReference>
<reference evidence="3 4" key="1">
    <citation type="submission" date="2018-07" db="EMBL/GenBank/DDBJ databases">
        <title>Genome analysis of Larkinella rosea.</title>
        <authorList>
            <person name="Zhou Z."/>
            <person name="Wang G."/>
        </authorList>
    </citation>
    <scope>NUCLEOTIDE SEQUENCE [LARGE SCALE GENOMIC DNA]</scope>
    <source>
        <strain evidence="4">zzj9</strain>
    </source>
</reference>
<dbReference type="PRINTS" id="PR00081">
    <property type="entry name" value="GDHRDH"/>
</dbReference>
<keyword evidence="4" id="KW-1185">Reference proteome</keyword>
<dbReference type="OrthoDB" id="597510at2"/>
<evidence type="ECO:0000256" key="1">
    <source>
        <dbReference type="ARBA" id="ARBA00023002"/>
    </source>
</evidence>
<dbReference type="SUPFAM" id="SSF51735">
    <property type="entry name" value="NAD(P)-binding Rossmann-fold domains"/>
    <property type="match status" value="1"/>
</dbReference>
<dbReference type="EMBL" id="QOWE01000008">
    <property type="protein sequence ID" value="RCR69390.1"/>
    <property type="molecule type" value="Genomic_DNA"/>
</dbReference>
<dbReference type="InterPro" id="IPR036291">
    <property type="entry name" value="NAD(P)-bd_dom_sf"/>
</dbReference>
<keyword evidence="1" id="KW-0560">Oxidoreductase</keyword>
<organism evidence="3 4">
    <name type="scientific">Larkinella punicea</name>
    <dbReference type="NCBI Taxonomy" id="2315727"/>
    <lineage>
        <taxon>Bacteria</taxon>
        <taxon>Pseudomonadati</taxon>
        <taxon>Bacteroidota</taxon>
        <taxon>Cytophagia</taxon>
        <taxon>Cytophagales</taxon>
        <taxon>Spirosomataceae</taxon>
        <taxon>Larkinella</taxon>
    </lineage>
</organism>
<dbReference type="PRINTS" id="PR00080">
    <property type="entry name" value="SDRFAMILY"/>
</dbReference>
<dbReference type="PANTHER" id="PTHR43157:SF66">
    <property type="entry name" value="WW DOMAIN-CONTAINING OXIDOREDUCTASE-LIKE PROTEIN"/>
    <property type="match status" value="1"/>
</dbReference>
<dbReference type="Proteomes" id="UP000253383">
    <property type="component" value="Unassembled WGS sequence"/>
</dbReference>
<comment type="caution">
    <text evidence="3">The sequence shown here is derived from an EMBL/GenBank/DDBJ whole genome shotgun (WGS) entry which is preliminary data.</text>
</comment>
<accession>A0A368JNZ4</accession>
<evidence type="ECO:0000313" key="3">
    <source>
        <dbReference type="EMBL" id="RCR69390.1"/>
    </source>
</evidence>
<gene>
    <name evidence="3" type="ORF">DUE52_11090</name>
</gene>